<dbReference type="Proteomes" id="UP000185766">
    <property type="component" value="Unassembled WGS sequence"/>
</dbReference>
<dbReference type="InterPro" id="IPR016867">
    <property type="entry name" value="GcvR"/>
</dbReference>
<dbReference type="GO" id="GO:0005737">
    <property type="term" value="C:cytoplasm"/>
    <property type="evidence" value="ECO:0007669"/>
    <property type="project" value="UniProtKB-SubCell"/>
</dbReference>
<organism evidence="2 3">
    <name type="scientific">Atopomonas hussainii</name>
    <dbReference type="NCBI Taxonomy" id="1429083"/>
    <lineage>
        <taxon>Bacteria</taxon>
        <taxon>Pseudomonadati</taxon>
        <taxon>Pseudomonadota</taxon>
        <taxon>Gammaproteobacteria</taxon>
        <taxon>Pseudomonadales</taxon>
        <taxon>Pseudomonadaceae</taxon>
        <taxon>Atopomonas</taxon>
    </lineage>
</organism>
<keyword evidence="1" id="KW-0963">Cytoplasm</keyword>
<gene>
    <name evidence="2" type="ORF">SAMN05216214_12015</name>
</gene>
<name>A0A1H7SRE0_9GAMM</name>
<sequence length="216" mass="24064">MRRVAVECGRARLGFWVTLPAFFISLAIRPTMSQEAPREQQLLISVLGDDPRSMASELCRLSLEARCSVSSSRLSRHAQAGAMVLQVSGSWDALVRLENNLAPLGKRMGWQVSVLRTPVNAPRSDGLPYVVYANAAYRPDVLNELCHFFALHNIELEAMTCDTYQAPHSSSLLMTATLTVNLPQGIQISWLREQFLDFADSLNLDAIIEPWRPTHG</sequence>
<dbReference type="EMBL" id="FOAS01000020">
    <property type="protein sequence ID" value="SEL74656.1"/>
    <property type="molecule type" value="Genomic_DNA"/>
</dbReference>
<dbReference type="InterPro" id="IPR050990">
    <property type="entry name" value="UPF0237/GcvR_regulator"/>
</dbReference>
<reference evidence="2 3" key="1">
    <citation type="submission" date="2016-10" db="EMBL/GenBank/DDBJ databases">
        <authorList>
            <person name="de Groot N.N."/>
        </authorList>
    </citation>
    <scope>NUCLEOTIDE SEQUENCE [LARGE SCALE GENOMIC DNA]</scope>
    <source>
        <strain evidence="2 3">JCM 19513</strain>
    </source>
</reference>
<accession>A0A1H7SRE0</accession>
<dbReference type="SUPFAM" id="SSF55021">
    <property type="entry name" value="ACT-like"/>
    <property type="match status" value="2"/>
</dbReference>
<dbReference type="CDD" id="cd04869">
    <property type="entry name" value="ACT_GcvR_2"/>
    <property type="match status" value="1"/>
</dbReference>
<evidence type="ECO:0000313" key="2">
    <source>
        <dbReference type="EMBL" id="SEL74656.1"/>
    </source>
</evidence>
<dbReference type="PANTHER" id="PTHR34875:SF5">
    <property type="entry name" value="GLYCINE CLEAVAGE SYSTEM TRANSCRIPTIONAL REPRESSOR"/>
    <property type="match status" value="1"/>
</dbReference>
<dbReference type="Pfam" id="PF13740">
    <property type="entry name" value="ACT_6"/>
    <property type="match status" value="1"/>
</dbReference>
<evidence type="ECO:0000313" key="3">
    <source>
        <dbReference type="Proteomes" id="UP000185766"/>
    </source>
</evidence>
<dbReference type="PIRSF" id="PIRSF028103">
    <property type="entry name" value="GcvR"/>
    <property type="match status" value="1"/>
</dbReference>
<dbReference type="GO" id="GO:0006355">
    <property type="term" value="P:regulation of DNA-templated transcription"/>
    <property type="evidence" value="ECO:0007669"/>
    <property type="project" value="UniProtKB-UniRule"/>
</dbReference>
<dbReference type="PANTHER" id="PTHR34875">
    <property type="entry name" value="UPF0237 PROTEIN MJ1558"/>
    <property type="match status" value="1"/>
</dbReference>
<dbReference type="Gene3D" id="3.30.70.260">
    <property type="match status" value="2"/>
</dbReference>
<keyword evidence="3" id="KW-1185">Reference proteome</keyword>
<proteinExistence type="predicted"/>
<comment type="subcellular location">
    <subcellularLocation>
        <location evidence="1">Cytoplasm</location>
    </subcellularLocation>
</comment>
<dbReference type="STRING" id="1429083.GCA_001885685_00212"/>
<evidence type="ECO:0000256" key="1">
    <source>
        <dbReference type="PIRNR" id="PIRNR028103"/>
    </source>
</evidence>
<dbReference type="InterPro" id="IPR045865">
    <property type="entry name" value="ACT-like_dom_sf"/>
</dbReference>
<keyword evidence="1" id="KW-0678">Repressor</keyword>
<keyword evidence="1" id="KW-0804">Transcription</keyword>
<dbReference type="AlphaFoldDB" id="A0A1H7SRE0"/>
<protein>
    <recommendedName>
        <fullName evidence="1">Glycine cleavage system transcriptional repressor</fullName>
    </recommendedName>
</protein>